<reference evidence="2" key="1">
    <citation type="submission" date="2015-11" db="EMBL/GenBank/DDBJ databases">
        <title>De novo transcriptome assembly of four potential Pierce s Disease insect vectors from Arizona vineyards.</title>
        <authorList>
            <person name="Tassone E.E."/>
        </authorList>
    </citation>
    <scope>NUCLEOTIDE SEQUENCE</scope>
</reference>
<dbReference type="AlphaFoldDB" id="A0A1B6G7X8"/>
<organism evidence="2">
    <name type="scientific">Cuerna arida</name>
    <dbReference type="NCBI Taxonomy" id="1464854"/>
    <lineage>
        <taxon>Eukaryota</taxon>
        <taxon>Metazoa</taxon>
        <taxon>Ecdysozoa</taxon>
        <taxon>Arthropoda</taxon>
        <taxon>Hexapoda</taxon>
        <taxon>Insecta</taxon>
        <taxon>Pterygota</taxon>
        <taxon>Neoptera</taxon>
        <taxon>Paraneoptera</taxon>
        <taxon>Hemiptera</taxon>
        <taxon>Auchenorrhyncha</taxon>
        <taxon>Membracoidea</taxon>
        <taxon>Cicadellidae</taxon>
        <taxon>Cicadellinae</taxon>
        <taxon>Proconiini</taxon>
        <taxon>Cuerna</taxon>
    </lineage>
</organism>
<dbReference type="InterPro" id="IPR011989">
    <property type="entry name" value="ARM-like"/>
</dbReference>
<protein>
    <recommendedName>
        <fullName evidence="3">Exportin-1 C-terminal domain-containing protein</fullName>
    </recommendedName>
</protein>
<accession>A0A1B6G7X8</accession>
<feature type="non-terminal residue" evidence="2">
    <location>
        <position position="129"/>
    </location>
</feature>
<evidence type="ECO:0008006" key="3">
    <source>
        <dbReference type="Google" id="ProtNLM"/>
    </source>
</evidence>
<gene>
    <name evidence="2" type="ORF">g.1993</name>
</gene>
<feature type="non-terminal residue" evidence="2">
    <location>
        <position position="1"/>
    </location>
</feature>
<evidence type="ECO:0000313" key="2">
    <source>
        <dbReference type="EMBL" id="JAS58555.1"/>
    </source>
</evidence>
<sequence>ALNLLSTLELLLISVTEQQPDLLEALEPLIFPAILETVAKNVVDFYEEIFTLLYDFTISKVSDAAFAFFETMYKIVMNDEAGVDYFGEIMPVLHNYVRVADKRFLERTDLLGALISMCGRVLMSKDAVE</sequence>
<dbReference type="EMBL" id="GECZ01011214">
    <property type="protein sequence ID" value="JAS58555.1"/>
    <property type="molecule type" value="Transcribed_RNA"/>
</dbReference>
<evidence type="ECO:0000256" key="1">
    <source>
        <dbReference type="SAM" id="SignalP"/>
    </source>
</evidence>
<proteinExistence type="predicted"/>
<feature type="chain" id="PRO_5008583353" description="Exportin-1 C-terminal domain-containing protein" evidence="1">
    <location>
        <begin position="19"/>
        <end position="129"/>
    </location>
</feature>
<feature type="signal peptide" evidence="1">
    <location>
        <begin position="1"/>
        <end position="18"/>
    </location>
</feature>
<keyword evidence="1" id="KW-0732">Signal</keyword>
<name>A0A1B6G7X8_9HEMI</name>
<dbReference type="Gene3D" id="1.25.10.10">
    <property type="entry name" value="Leucine-rich Repeat Variant"/>
    <property type="match status" value="1"/>
</dbReference>